<dbReference type="RefSeq" id="WP_204011833.1">
    <property type="nucleotide sequence ID" value="NZ_BOPG01000106.1"/>
</dbReference>
<feature type="coiled-coil region" evidence="1">
    <location>
        <begin position="38"/>
        <end position="99"/>
    </location>
</feature>
<evidence type="ECO:0000256" key="1">
    <source>
        <dbReference type="SAM" id="Coils"/>
    </source>
</evidence>
<reference evidence="2" key="1">
    <citation type="submission" date="2021-01" db="EMBL/GenBank/DDBJ databases">
        <title>Whole genome shotgun sequence of Virgisporangium aurantiacum NBRC 16421.</title>
        <authorList>
            <person name="Komaki H."/>
            <person name="Tamura T."/>
        </authorList>
    </citation>
    <scope>NUCLEOTIDE SEQUENCE</scope>
    <source>
        <strain evidence="2">NBRC 16421</strain>
    </source>
</reference>
<proteinExistence type="predicted"/>
<accession>A0A8J4E9S1</accession>
<dbReference type="EMBL" id="BOPG01000106">
    <property type="protein sequence ID" value="GIJ64032.1"/>
    <property type="molecule type" value="Genomic_DNA"/>
</dbReference>
<dbReference type="AlphaFoldDB" id="A0A8J4E9S1"/>
<keyword evidence="3" id="KW-1185">Reference proteome</keyword>
<sequence length="165" mass="18035">MIDLDIAALIKQHLAGGASVQESLGRLTESDPDLAPIAQILMQREEQLRSELAEEERDDLQEQELADRRMRAAALREHLDGITAEVDALRARLADAADALGACRICFGDDRGCPWCGGRGRPGFMPPDPDGFDRLVLPALRLHVRLRGRRTTGQAAGATRERSAS</sequence>
<keyword evidence="1" id="KW-0175">Coiled coil</keyword>
<evidence type="ECO:0000313" key="3">
    <source>
        <dbReference type="Proteomes" id="UP000612585"/>
    </source>
</evidence>
<organism evidence="2 3">
    <name type="scientific">Virgisporangium aurantiacum</name>
    <dbReference type="NCBI Taxonomy" id="175570"/>
    <lineage>
        <taxon>Bacteria</taxon>
        <taxon>Bacillati</taxon>
        <taxon>Actinomycetota</taxon>
        <taxon>Actinomycetes</taxon>
        <taxon>Micromonosporales</taxon>
        <taxon>Micromonosporaceae</taxon>
        <taxon>Virgisporangium</taxon>
    </lineage>
</organism>
<comment type="caution">
    <text evidence="2">The sequence shown here is derived from an EMBL/GenBank/DDBJ whole genome shotgun (WGS) entry which is preliminary data.</text>
</comment>
<protein>
    <submittedName>
        <fullName evidence="2">Uncharacterized protein</fullName>
    </submittedName>
</protein>
<name>A0A8J4E9S1_9ACTN</name>
<evidence type="ECO:0000313" key="2">
    <source>
        <dbReference type="EMBL" id="GIJ64032.1"/>
    </source>
</evidence>
<dbReference type="Proteomes" id="UP000612585">
    <property type="component" value="Unassembled WGS sequence"/>
</dbReference>
<gene>
    <name evidence="2" type="ORF">Vau01_115480</name>
</gene>